<evidence type="ECO:0000256" key="1">
    <source>
        <dbReference type="SAM" id="Phobius"/>
    </source>
</evidence>
<dbReference type="Proteomes" id="UP000683925">
    <property type="component" value="Unassembled WGS sequence"/>
</dbReference>
<evidence type="ECO:0000313" key="3">
    <source>
        <dbReference type="Proteomes" id="UP000683925"/>
    </source>
</evidence>
<comment type="caution">
    <text evidence="2">The sequence shown here is derived from an EMBL/GenBank/DDBJ whole genome shotgun (WGS) entry which is preliminary data.</text>
</comment>
<dbReference type="AlphaFoldDB" id="A0A8S1TEE7"/>
<keyword evidence="1" id="KW-0812">Transmembrane</keyword>
<evidence type="ECO:0000313" key="2">
    <source>
        <dbReference type="EMBL" id="CAD8151595.1"/>
    </source>
</evidence>
<gene>
    <name evidence="2" type="ORF">POCTA_138.1.T0250186</name>
</gene>
<feature type="transmembrane region" description="Helical" evidence="1">
    <location>
        <begin position="12"/>
        <end position="41"/>
    </location>
</feature>
<protein>
    <submittedName>
        <fullName evidence="2">Uncharacterized protein</fullName>
    </submittedName>
</protein>
<dbReference type="EMBL" id="CAJJDP010000025">
    <property type="protein sequence ID" value="CAD8151595.1"/>
    <property type="molecule type" value="Genomic_DNA"/>
</dbReference>
<sequence>MNCFQGYTHYIWIFYIYFTFGILYFWNLLPYYIIVLAYYYYFDDFN</sequence>
<name>A0A8S1TEE7_PAROT</name>
<keyword evidence="1" id="KW-0472">Membrane</keyword>
<keyword evidence="1" id="KW-1133">Transmembrane helix</keyword>
<keyword evidence="3" id="KW-1185">Reference proteome</keyword>
<accession>A0A8S1TEE7</accession>
<proteinExistence type="predicted"/>
<reference evidence="2" key="1">
    <citation type="submission" date="2021-01" db="EMBL/GenBank/DDBJ databases">
        <authorList>
            <consortium name="Genoscope - CEA"/>
            <person name="William W."/>
        </authorList>
    </citation>
    <scope>NUCLEOTIDE SEQUENCE</scope>
</reference>
<organism evidence="2 3">
    <name type="scientific">Paramecium octaurelia</name>
    <dbReference type="NCBI Taxonomy" id="43137"/>
    <lineage>
        <taxon>Eukaryota</taxon>
        <taxon>Sar</taxon>
        <taxon>Alveolata</taxon>
        <taxon>Ciliophora</taxon>
        <taxon>Intramacronucleata</taxon>
        <taxon>Oligohymenophorea</taxon>
        <taxon>Peniculida</taxon>
        <taxon>Parameciidae</taxon>
        <taxon>Paramecium</taxon>
    </lineage>
</organism>